<comment type="cofactor">
    <cofactor evidence="1">
        <name>pyridoxal 5'-phosphate</name>
        <dbReference type="ChEBI" id="CHEBI:597326"/>
    </cofactor>
</comment>
<dbReference type="EMBL" id="EAAA01003001">
    <property type="status" value="NOT_ANNOTATED_CDS"/>
    <property type="molecule type" value="Genomic_DNA"/>
</dbReference>
<evidence type="ECO:0000256" key="3">
    <source>
        <dbReference type="ARBA" id="ARBA00022679"/>
    </source>
</evidence>
<evidence type="ECO:0000256" key="2">
    <source>
        <dbReference type="ARBA" id="ARBA00022576"/>
    </source>
</evidence>
<dbReference type="STRING" id="7719.ENSCINP00000013529"/>
<dbReference type="AlphaFoldDB" id="F6QWK4"/>
<dbReference type="InterPro" id="IPR015424">
    <property type="entry name" value="PyrdxlP-dep_Trfase"/>
</dbReference>
<accession>F6QWK4</accession>
<evidence type="ECO:0000313" key="7">
    <source>
        <dbReference type="Proteomes" id="UP000008144"/>
    </source>
</evidence>
<dbReference type="GO" id="GO:0030170">
    <property type="term" value="F:pyridoxal phosphate binding"/>
    <property type="evidence" value="ECO:0007669"/>
    <property type="project" value="InterPro"/>
</dbReference>
<name>F6QWK4_CIOIN</name>
<dbReference type="GO" id="GO:1901605">
    <property type="term" value="P:alpha-amino acid metabolic process"/>
    <property type="evidence" value="ECO:0000318"/>
    <property type="project" value="GO_Central"/>
</dbReference>
<proteinExistence type="predicted"/>
<keyword evidence="4" id="KW-0663">Pyridoxal phosphate</keyword>
<dbReference type="InParanoid" id="F6QWK4"/>
<dbReference type="InterPro" id="IPR015421">
    <property type="entry name" value="PyrdxlP-dep_Trfase_major"/>
</dbReference>
<dbReference type="PANTHER" id="PTHR42790:SF23">
    <property type="entry name" value="AROMATIC AMINO ACID AMINOTRANSFERASE DDB_G0272014"/>
    <property type="match status" value="1"/>
</dbReference>
<dbReference type="Ensembl" id="ENSCINT00000013529.3">
    <property type="protein sequence ID" value="ENSCINP00000013529.3"/>
    <property type="gene ID" value="ENSCING00000012886.2"/>
</dbReference>
<dbReference type="GeneTree" id="ENSGT00390000004594"/>
<dbReference type="HOGENOM" id="CLU_017584_0_6_1"/>
<feature type="domain" description="Aminotransferase class I/classII large" evidence="5">
    <location>
        <begin position="64"/>
        <end position="415"/>
    </location>
</feature>
<reference evidence="7" key="1">
    <citation type="journal article" date="2002" name="Science">
        <title>The draft genome of Ciona intestinalis: insights into chordate and vertebrate origins.</title>
        <authorList>
            <person name="Dehal P."/>
            <person name="Satou Y."/>
            <person name="Campbell R.K."/>
            <person name="Chapman J."/>
            <person name="Degnan B."/>
            <person name="De Tomaso A."/>
            <person name="Davidson B."/>
            <person name="Di Gregorio A."/>
            <person name="Gelpke M."/>
            <person name="Goodstein D.M."/>
            <person name="Harafuji N."/>
            <person name="Hastings K.E."/>
            <person name="Ho I."/>
            <person name="Hotta K."/>
            <person name="Huang W."/>
            <person name="Kawashima T."/>
            <person name="Lemaire P."/>
            <person name="Martinez D."/>
            <person name="Meinertzhagen I.A."/>
            <person name="Necula S."/>
            <person name="Nonaka M."/>
            <person name="Putnam N."/>
            <person name="Rash S."/>
            <person name="Saiga H."/>
            <person name="Satake M."/>
            <person name="Terry A."/>
            <person name="Yamada L."/>
            <person name="Wang H.G."/>
            <person name="Awazu S."/>
            <person name="Azumi K."/>
            <person name="Boore J."/>
            <person name="Branno M."/>
            <person name="Chin-Bow S."/>
            <person name="DeSantis R."/>
            <person name="Doyle S."/>
            <person name="Francino P."/>
            <person name="Keys D.N."/>
            <person name="Haga S."/>
            <person name="Hayashi H."/>
            <person name="Hino K."/>
            <person name="Imai K.S."/>
            <person name="Inaba K."/>
            <person name="Kano S."/>
            <person name="Kobayashi K."/>
            <person name="Kobayashi M."/>
            <person name="Lee B.I."/>
            <person name="Makabe K.W."/>
            <person name="Manohar C."/>
            <person name="Matassi G."/>
            <person name="Medina M."/>
            <person name="Mochizuki Y."/>
            <person name="Mount S."/>
            <person name="Morishita T."/>
            <person name="Miura S."/>
            <person name="Nakayama A."/>
            <person name="Nishizaka S."/>
            <person name="Nomoto H."/>
            <person name="Ohta F."/>
            <person name="Oishi K."/>
            <person name="Rigoutsos I."/>
            <person name="Sano M."/>
            <person name="Sasaki A."/>
            <person name="Sasakura Y."/>
            <person name="Shoguchi E."/>
            <person name="Shin-i T."/>
            <person name="Spagnuolo A."/>
            <person name="Stainier D."/>
            <person name="Suzuki M.M."/>
            <person name="Tassy O."/>
            <person name="Takatori N."/>
            <person name="Tokuoka M."/>
            <person name="Yagi K."/>
            <person name="Yoshizaki F."/>
            <person name="Wada S."/>
            <person name="Zhang C."/>
            <person name="Hyatt P.D."/>
            <person name="Larimer F."/>
            <person name="Detter C."/>
            <person name="Doggett N."/>
            <person name="Glavina T."/>
            <person name="Hawkins T."/>
            <person name="Richardson P."/>
            <person name="Lucas S."/>
            <person name="Kohara Y."/>
            <person name="Levine M."/>
            <person name="Satoh N."/>
            <person name="Rokhsar D.S."/>
        </authorList>
    </citation>
    <scope>NUCLEOTIDE SEQUENCE [LARGE SCALE GENOMIC DNA]</scope>
</reference>
<dbReference type="CDD" id="cd00609">
    <property type="entry name" value="AAT_like"/>
    <property type="match status" value="1"/>
</dbReference>
<dbReference type="Gene3D" id="3.40.640.10">
    <property type="entry name" value="Type I PLP-dependent aspartate aminotransferase-like (Major domain)"/>
    <property type="match status" value="1"/>
</dbReference>
<keyword evidence="3" id="KW-0808">Transferase</keyword>
<gene>
    <name evidence="6" type="primary">LOC100177655</name>
</gene>
<evidence type="ECO:0000256" key="1">
    <source>
        <dbReference type="ARBA" id="ARBA00001933"/>
    </source>
</evidence>
<dbReference type="GeneID" id="100177655"/>
<evidence type="ECO:0000313" key="6">
    <source>
        <dbReference type="Ensembl" id="ENSCINP00000013529.3"/>
    </source>
</evidence>
<keyword evidence="7" id="KW-1185">Reference proteome</keyword>
<dbReference type="InterPro" id="IPR050859">
    <property type="entry name" value="Class-I_PLP-dep_aminotransf"/>
</dbReference>
<reference evidence="6" key="3">
    <citation type="submission" date="2025-08" db="UniProtKB">
        <authorList>
            <consortium name="Ensembl"/>
        </authorList>
    </citation>
    <scope>IDENTIFICATION</scope>
</reference>
<evidence type="ECO:0000259" key="5">
    <source>
        <dbReference type="Pfam" id="PF00155"/>
    </source>
</evidence>
<evidence type="ECO:0000256" key="4">
    <source>
        <dbReference type="ARBA" id="ARBA00022898"/>
    </source>
</evidence>
<dbReference type="Proteomes" id="UP000008144">
    <property type="component" value="Chromosome 9"/>
</dbReference>
<dbReference type="Pfam" id="PF00155">
    <property type="entry name" value="Aminotran_1_2"/>
    <property type="match status" value="1"/>
</dbReference>
<dbReference type="GO" id="GO:0008483">
    <property type="term" value="F:transaminase activity"/>
    <property type="evidence" value="ECO:0000318"/>
    <property type="project" value="GO_Central"/>
</dbReference>
<dbReference type="RefSeq" id="XP_026691967.1">
    <property type="nucleotide sequence ID" value="XM_026836166.1"/>
</dbReference>
<keyword evidence="2" id="KW-0032">Aminotransferase</keyword>
<dbReference type="InterPro" id="IPR004839">
    <property type="entry name" value="Aminotransferase_I/II_large"/>
</dbReference>
<reference evidence="6" key="4">
    <citation type="submission" date="2025-09" db="UniProtKB">
        <authorList>
            <consortium name="Ensembl"/>
        </authorList>
    </citation>
    <scope>IDENTIFICATION</scope>
</reference>
<protein>
    <submittedName>
        <fullName evidence="6">Kynurenine/alpha-aminoadipate aminotransferase, mitochondrial-like</fullName>
    </submittedName>
</protein>
<sequence length="432" mass="49241">MDYKRFLSNFSEASELYMIRKMVYLSWSVPGSVEIASGMPNPETVPFSSATFKCKDGTELHVDEDTMRKITPYQRPRGMDDLLKWISVIHKDFHNPPKMGAAKDGSQWGASVCPGALGGMDFLFQAILKENDVVLLDEFAFGGTKKLIRKMKSVYLGVPIDEEGLVPEKLRDILNRWEELSAPIANGRKMNKPKVLVTTPVGQNPTGVNTTRERKQEIYKIAQEYDLLIVEDDPYYYLQYGKTYIPSYQSLDVDGRVIRLDSMSKFMIPSMRLGWMTGPEAILERVIGFMGCSCMSLSCFSEIATLKYFDSLGLEGFRNRAKYLSDFYKERRDMVEGLVKTHLRGIVSWTTPTAGMYIWLNLLNTDDSMFLADEELCRKYKVFVVPGIDFACDSSKTYSQVRLCFARTTQADFEKGIPLLARFITENITRKV</sequence>
<reference evidence="6" key="2">
    <citation type="journal article" date="2008" name="Genome Biol.">
        <title>Improved genome assembly and evidence-based global gene model set for the chordate Ciona intestinalis: new insight into intron and operon populations.</title>
        <authorList>
            <person name="Satou Y."/>
            <person name="Mineta K."/>
            <person name="Ogasawara M."/>
            <person name="Sasakura Y."/>
            <person name="Shoguchi E."/>
            <person name="Ueno K."/>
            <person name="Yamada L."/>
            <person name="Matsumoto J."/>
            <person name="Wasserscheid J."/>
            <person name="Dewar K."/>
            <person name="Wiley G.B."/>
            <person name="Macmil S.L."/>
            <person name="Roe B.A."/>
            <person name="Zeller R.W."/>
            <person name="Hastings K.E."/>
            <person name="Lemaire P."/>
            <person name="Lindquist E."/>
            <person name="Endo T."/>
            <person name="Hotta K."/>
            <person name="Inaba K."/>
        </authorList>
    </citation>
    <scope>NUCLEOTIDE SEQUENCE [LARGE SCALE GENOMIC DNA]</scope>
    <source>
        <strain evidence="6">wild type</strain>
    </source>
</reference>
<organism evidence="6 7">
    <name type="scientific">Ciona intestinalis</name>
    <name type="common">Transparent sea squirt</name>
    <name type="synonym">Ascidia intestinalis</name>
    <dbReference type="NCBI Taxonomy" id="7719"/>
    <lineage>
        <taxon>Eukaryota</taxon>
        <taxon>Metazoa</taxon>
        <taxon>Chordata</taxon>
        <taxon>Tunicata</taxon>
        <taxon>Ascidiacea</taxon>
        <taxon>Phlebobranchia</taxon>
        <taxon>Cionidae</taxon>
        <taxon>Ciona</taxon>
    </lineage>
</organism>
<dbReference type="PANTHER" id="PTHR42790">
    <property type="entry name" value="AMINOTRANSFERASE"/>
    <property type="match status" value="1"/>
</dbReference>
<dbReference type="OMA" id="YYFIQMP"/>
<dbReference type="SUPFAM" id="SSF53383">
    <property type="entry name" value="PLP-dependent transferases"/>
    <property type="match status" value="1"/>
</dbReference>